<evidence type="ECO:0000256" key="9">
    <source>
        <dbReference type="ARBA" id="ARBA00035636"/>
    </source>
</evidence>
<evidence type="ECO:0000256" key="2">
    <source>
        <dbReference type="ARBA" id="ARBA00022581"/>
    </source>
</evidence>
<sequence length="771" mass="82569">MDQEIKTVIQYPTGSTEFDIPFDYLSRKFVRVSLVSDDNRRLLSNITEYRYVSKTRVKLLVATTGFDRVEIRRFTSASERVVDFSDGSVLRANDLNVSQLQSAHIAEEARDAALLAMPEDDAGNLDARNRKTVRLAPGETGTDAVNKNQLDETLGEAGGILSSIKDTQKEVVDFIEEFANDTGVVRGVRVVYNNGSANGGETSFVINKEGPVLAVPLLEINGSTQTEGWHYDYTPSTKTVRLVKPLEAGDFVVAQVASSVTDVETALRGPNGASMIGMPQGGSLKQAVTWRSILSFGAVGDGSTDDTAAFQAAWEAPDVYIMIPTGYRFVVTAPVGSLTVGKAKRWCGERGSVIITKGLGGFHQTGLGWSFEGIRFVPLAVAPMATVPFAIKSGTVDNNRYSSIVSCEFRGYTSGQRYDVAVDLYNVWYSKIENLYINQSGEGDFSKQSFGGIGLRMSYCVNNNITNCQIGSCTTGMLVTANTRPVPAGGTTHCCEGLIIHANTMIANKCNLDVREGYFIKVTNNVIDIPLSSTVNPVYFAAMSSQLTDNWISTATGTIYIGRGESGLQAYDGSTNVISRNTIRSSSSATHDNIRVGAGVGLLNIIGNTITFGGTGISADGRSSGWYMSDNIFAAQSIQAYDVHLVTNMRVGTNKVYSAGKPTKSVHSSTVLTPTTFSAFATADLVDGAIGENKITGPQQFNIAVPEGYFVGAPEFAIANLASGRILGVARYLRSESSATSLRFSFVSIGGPIVAGNYAFSVMASDRASSF</sequence>
<evidence type="ECO:0000256" key="7">
    <source>
        <dbReference type="ARBA" id="ARBA00023165"/>
    </source>
</evidence>
<protein>
    <recommendedName>
        <fullName evidence="10">Probable tail spike protein</fullName>
    </recommendedName>
</protein>
<dbReference type="GO" id="GO:0098015">
    <property type="term" value="C:virus tail"/>
    <property type="evidence" value="ECO:0007669"/>
    <property type="project" value="UniProtKB-KW"/>
</dbReference>
<comment type="subcellular location">
    <subcellularLocation>
        <location evidence="1">Virion</location>
    </subcellularLocation>
</comment>
<evidence type="ECO:0000256" key="4">
    <source>
        <dbReference type="ARBA" id="ARBA00022732"/>
    </source>
</evidence>
<evidence type="ECO:0000313" key="14">
    <source>
        <dbReference type="Proteomes" id="UP000297136"/>
    </source>
</evidence>
<dbReference type="Proteomes" id="UP000297136">
    <property type="component" value="Segment"/>
</dbReference>
<comment type="similarity">
    <text evidence="9">In the N-terminal section; belongs to the Teseptimavirus fiber family.</text>
</comment>
<keyword evidence="7" id="KW-1233">Viral attachment to host adhesion receptor</keyword>
<evidence type="ECO:0000256" key="1">
    <source>
        <dbReference type="ARBA" id="ARBA00004328"/>
    </source>
</evidence>
<dbReference type="InterPro" id="IPR005604">
    <property type="entry name" value="Phage_T7_tail_fibre-like_N"/>
</dbReference>
<name>A0A4D6DYC2_9CAUD</name>
<evidence type="ECO:0000256" key="6">
    <source>
        <dbReference type="ARBA" id="ARBA00022844"/>
    </source>
</evidence>
<evidence type="ECO:0000256" key="3">
    <source>
        <dbReference type="ARBA" id="ARBA00022717"/>
    </source>
</evidence>
<dbReference type="Gene3D" id="2.160.20.10">
    <property type="entry name" value="Single-stranded right-handed beta-helix, Pectin lyase-like"/>
    <property type="match status" value="1"/>
</dbReference>
<reference evidence="13 14" key="1">
    <citation type="submission" date="2019-03" db="EMBL/GenBank/DDBJ databases">
        <title>Complete genome sequence of Klebsiella pneumoniae podophage Pharr.</title>
        <authorList>
            <person name="Michalik J."/>
            <person name="Lessor L."/>
            <person name="Gill J."/>
            <person name="Liu M."/>
        </authorList>
    </citation>
    <scope>NUCLEOTIDE SEQUENCE [LARGE SCALE GENOMIC DNA]</scope>
</reference>
<keyword evidence="6" id="KW-0946">Virion</keyword>
<keyword evidence="5" id="KW-1161">Viral attachment to host cell</keyword>
<dbReference type="Pfam" id="PF03906">
    <property type="entry name" value="Phage_T7_tail"/>
    <property type="match status" value="1"/>
</dbReference>
<gene>
    <name evidence="13" type="ORF">CPT_Pharr_040</name>
</gene>
<accession>A0A4D6DYC2</accession>
<evidence type="ECO:0000256" key="8">
    <source>
        <dbReference type="ARBA" id="ARBA00023296"/>
    </source>
</evidence>
<keyword evidence="14" id="KW-1185">Reference proteome</keyword>
<keyword evidence="8" id="KW-1160">Virus entry into host cell</keyword>
<feature type="domain" description="Bacteriophage T7 tail fibre protein-like N-terminal" evidence="12">
    <location>
        <begin position="1"/>
        <end position="127"/>
    </location>
</feature>
<keyword evidence="2" id="KW-0945">Host-virus interaction</keyword>
<dbReference type="GO" id="GO:0098671">
    <property type="term" value="P:adhesion receptor-mediated virion attachment to host cell"/>
    <property type="evidence" value="ECO:0007669"/>
    <property type="project" value="UniProtKB-KW"/>
</dbReference>
<dbReference type="GO" id="GO:0098994">
    <property type="term" value="P:symbiont entry into host cell via disruption of host cell envelope"/>
    <property type="evidence" value="ECO:0007669"/>
    <property type="project" value="UniProtKB-KW"/>
</dbReference>
<evidence type="ECO:0000259" key="12">
    <source>
        <dbReference type="Pfam" id="PF03906"/>
    </source>
</evidence>
<proteinExistence type="inferred from homology"/>
<dbReference type="SUPFAM" id="SSF51126">
    <property type="entry name" value="Pectin lyase-like"/>
    <property type="match status" value="1"/>
</dbReference>
<keyword evidence="11" id="KW-1238">Degradation of host capsule during virus entry</keyword>
<keyword evidence="3" id="KW-1235">Degradation of host cell envelope components during virus entry</keyword>
<dbReference type="InterPro" id="IPR011050">
    <property type="entry name" value="Pectin_lyase_fold/virulence"/>
</dbReference>
<evidence type="ECO:0000256" key="5">
    <source>
        <dbReference type="ARBA" id="ARBA00022804"/>
    </source>
</evidence>
<evidence type="ECO:0000256" key="11">
    <source>
        <dbReference type="ARBA" id="ARBA00035731"/>
    </source>
</evidence>
<dbReference type="InterPro" id="IPR012334">
    <property type="entry name" value="Pectin_lyas_fold"/>
</dbReference>
<keyword evidence="4" id="KW-1227">Viral tail protein</keyword>
<dbReference type="EMBL" id="MK618658">
    <property type="protein sequence ID" value="QBZ71248.1"/>
    <property type="molecule type" value="Genomic_DNA"/>
</dbReference>
<evidence type="ECO:0000256" key="10">
    <source>
        <dbReference type="ARBA" id="ARBA00035728"/>
    </source>
</evidence>
<dbReference type="GO" id="GO:0098996">
    <property type="term" value="P:symbiont entry into host cell via disruption of host cell glycocalyx"/>
    <property type="evidence" value="ECO:0007669"/>
    <property type="project" value="UniProtKB-KW"/>
</dbReference>
<evidence type="ECO:0000313" key="13">
    <source>
        <dbReference type="EMBL" id="QBZ71248.1"/>
    </source>
</evidence>
<organism evidence="13 14">
    <name type="scientific">Klebsiella phage Pharr</name>
    <dbReference type="NCBI Taxonomy" id="2562178"/>
    <lineage>
        <taxon>Viruses</taxon>
        <taxon>Duplodnaviria</taxon>
        <taxon>Heunggongvirae</taxon>
        <taxon>Uroviricota</taxon>
        <taxon>Caudoviricetes</taxon>
        <taxon>Autographivirales</taxon>
        <taxon>Autotranscriptaviridae</taxon>
        <taxon>Studiervirinae</taxon>
        <taxon>Przondovirus</taxon>
        <taxon>Przondovirus pharr</taxon>
    </lineage>
</organism>